<evidence type="ECO:0000313" key="2">
    <source>
        <dbReference type="WBParaSite" id="HNAJ_0000692701-mRNA-1"/>
    </source>
</evidence>
<organism evidence="2">
    <name type="scientific">Rodentolepis nana</name>
    <name type="common">Dwarf tapeworm</name>
    <name type="synonym">Hymenolepis nana</name>
    <dbReference type="NCBI Taxonomy" id="102285"/>
    <lineage>
        <taxon>Eukaryota</taxon>
        <taxon>Metazoa</taxon>
        <taxon>Spiralia</taxon>
        <taxon>Lophotrochozoa</taxon>
        <taxon>Platyhelminthes</taxon>
        <taxon>Cestoda</taxon>
        <taxon>Eucestoda</taxon>
        <taxon>Cyclophyllidea</taxon>
        <taxon>Hymenolepididae</taxon>
        <taxon>Rodentolepis</taxon>
    </lineage>
</organism>
<dbReference type="WBParaSite" id="HNAJ_0000692701-mRNA-1">
    <property type="protein sequence ID" value="HNAJ_0000692701-mRNA-1"/>
    <property type="gene ID" value="HNAJ_0000692701"/>
</dbReference>
<dbReference type="AlphaFoldDB" id="A0A0R3TIN6"/>
<feature type="region of interest" description="Disordered" evidence="1">
    <location>
        <begin position="14"/>
        <end position="39"/>
    </location>
</feature>
<accession>A0A0R3TIN6</accession>
<protein>
    <submittedName>
        <fullName evidence="2">BZIP domain-containing protein</fullName>
    </submittedName>
</protein>
<sequence>LNFEPRETLSAFQRRKAYDNARRKSLMPSTSHRIDPRRKSNSIALWAASRRDRFASERDAKRIEGRRARINRNRAGLNE</sequence>
<reference evidence="2" key="1">
    <citation type="submission" date="2017-02" db="UniProtKB">
        <authorList>
            <consortium name="WormBaseParasite"/>
        </authorList>
    </citation>
    <scope>IDENTIFICATION</scope>
</reference>
<evidence type="ECO:0000256" key="1">
    <source>
        <dbReference type="SAM" id="MobiDB-lite"/>
    </source>
</evidence>
<name>A0A0R3TIN6_RODNA</name>
<proteinExistence type="predicted"/>